<accession>A0AA41Z1J9</accession>
<dbReference type="EMBL" id="JAMOIM010000024">
    <property type="protein sequence ID" value="MCW6511302.1"/>
    <property type="molecule type" value="Genomic_DNA"/>
</dbReference>
<keyword evidence="2" id="KW-1185">Reference proteome</keyword>
<gene>
    <name evidence="1" type="ORF">M8523_25265</name>
</gene>
<proteinExistence type="predicted"/>
<name>A0AA41Z1J9_9HYPH</name>
<reference evidence="1" key="1">
    <citation type="submission" date="2022-05" db="EMBL/GenBank/DDBJ databases">
        <authorList>
            <person name="Pankratov T."/>
        </authorList>
    </citation>
    <scope>NUCLEOTIDE SEQUENCE</scope>
    <source>
        <strain evidence="1">BP6-180914</strain>
    </source>
</reference>
<protein>
    <submittedName>
        <fullName evidence="1">Uncharacterized protein</fullName>
    </submittedName>
</protein>
<evidence type="ECO:0000313" key="1">
    <source>
        <dbReference type="EMBL" id="MCW6511302.1"/>
    </source>
</evidence>
<comment type="caution">
    <text evidence="1">The sequence shown here is derived from an EMBL/GenBank/DDBJ whole genome shotgun (WGS) entry which is preliminary data.</text>
</comment>
<dbReference type="AlphaFoldDB" id="A0AA41Z1J9"/>
<dbReference type="Proteomes" id="UP001165667">
    <property type="component" value="Unassembled WGS sequence"/>
</dbReference>
<evidence type="ECO:0000313" key="2">
    <source>
        <dbReference type="Proteomes" id="UP001165667"/>
    </source>
</evidence>
<organism evidence="1 2">
    <name type="scientific">Lichenifustis flavocetrariae</name>
    <dbReference type="NCBI Taxonomy" id="2949735"/>
    <lineage>
        <taxon>Bacteria</taxon>
        <taxon>Pseudomonadati</taxon>
        <taxon>Pseudomonadota</taxon>
        <taxon>Alphaproteobacteria</taxon>
        <taxon>Hyphomicrobiales</taxon>
        <taxon>Lichenihabitantaceae</taxon>
        <taxon>Lichenifustis</taxon>
    </lineage>
</organism>
<dbReference type="RefSeq" id="WP_282587681.1">
    <property type="nucleotide sequence ID" value="NZ_JAMOIM010000024.1"/>
</dbReference>
<sequence length="162" mass="18171">MKADALAGSRFKGYANFVVQDLVLRVHTVRYRRERWVTPHGETVTAALPHAVTGHFGRALRRFVLAQHHQGQVTAARLLDQVRSIGIDVSKRHLVRLLIDGPKHLGTLTDRARMSMRSTHVGVSFTQGKDGMVVPGEAKETPNREISRHLPKWFLLRLATSA</sequence>